<evidence type="ECO:0000256" key="2">
    <source>
        <dbReference type="SAM" id="SignalP"/>
    </source>
</evidence>
<evidence type="ECO:0000256" key="1">
    <source>
        <dbReference type="SAM" id="MobiDB-lite"/>
    </source>
</evidence>
<dbReference type="RefSeq" id="WP_278017074.1">
    <property type="nucleotide sequence ID" value="NZ_CP121106.1"/>
</dbReference>
<name>A0ABY8FTR1_9SPHN</name>
<dbReference type="Pfam" id="PF19780">
    <property type="entry name" value="DUF6265"/>
    <property type="match status" value="1"/>
</dbReference>
<feature type="signal peptide" evidence="2">
    <location>
        <begin position="1"/>
        <end position="29"/>
    </location>
</feature>
<protein>
    <submittedName>
        <fullName evidence="4">DUF6265 family protein</fullName>
    </submittedName>
</protein>
<feature type="region of interest" description="Disordered" evidence="1">
    <location>
        <begin position="166"/>
        <end position="186"/>
    </location>
</feature>
<dbReference type="Proteomes" id="UP001215827">
    <property type="component" value="Chromosome"/>
</dbReference>
<proteinExistence type="predicted"/>
<keyword evidence="5" id="KW-1185">Reference proteome</keyword>
<dbReference type="EMBL" id="CP121106">
    <property type="protein sequence ID" value="WFL78384.1"/>
    <property type="molecule type" value="Genomic_DNA"/>
</dbReference>
<organism evidence="4 5">
    <name type="scientific">Altererythrobacter arenosus</name>
    <dbReference type="NCBI Taxonomy" id="3032592"/>
    <lineage>
        <taxon>Bacteria</taxon>
        <taxon>Pseudomonadati</taxon>
        <taxon>Pseudomonadota</taxon>
        <taxon>Alphaproteobacteria</taxon>
        <taxon>Sphingomonadales</taxon>
        <taxon>Erythrobacteraceae</taxon>
        <taxon>Altererythrobacter</taxon>
    </lineage>
</organism>
<sequence length="186" mass="19996">MRLVPISRLVALPLLLVATSAGLTSPALAEEAAAAKPATQKASERPAATIADMGWLEGSWSGTGIGGHPAGETFSFAGEGQMVGHFWQLAEDGTTQFYEIITVVPDGDSLTMRLKHFNADLTGWEEKGGEHALEFPLKERSDTRWVFGPVTFSMPEADRLDVSVRMKPSGGSPSSLEFSYTRDIPD</sequence>
<gene>
    <name evidence="4" type="ORF">P7228_04790</name>
</gene>
<reference evidence="4 5" key="1">
    <citation type="submission" date="2023-03" db="EMBL/GenBank/DDBJ databases">
        <title>Altererythrobacter sp. CAU 1644 isolated from sand.</title>
        <authorList>
            <person name="Kim W."/>
        </authorList>
    </citation>
    <scope>NUCLEOTIDE SEQUENCE [LARGE SCALE GENOMIC DNA]</scope>
    <source>
        <strain evidence="4 5">CAU 1644</strain>
    </source>
</reference>
<evidence type="ECO:0000313" key="5">
    <source>
        <dbReference type="Proteomes" id="UP001215827"/>
    </source>
</evidence>
<dbReference type="InterPro" id="IPR046232">
    <property type="entry name" value="DUF6265"/>
</dbReference>
<feature type="chain" id="PRO_5045505248" evidence="2">
    <location>
        <begin position="30"/>
        <end position="186"/>
    </location>
</feature>
<evidence type="ECO:0000259" key="3">
    <source>
        <dbReference type="Pfam" id="PF19780"/>
    </source>
</evidence>
<evidence type="ECO:0000313" key="4">
    <source>
        <dbReference type="EMBL" id="WFL78384.1"/>
    </source>
</evidence>
<keyword evidence="2" id="KW-0732">Signal</keyword>
<feature type="domain" description="DUF6265" evidence="3">
    <location>
        <begin position="55"/>
        <end position="165"/>
    </location>
</feature>
<accession>A0ABY8FTR1</accession>